<dbReference type="EMBL" id="CP015285">
    <property type="protein sequence ID" value="ANC92093.1"/>
    <property type="molecule type" value="Genomic_DNA"/>
</dbReference>
<keyword evidence="5 7" id="KW-1133">Transmembrane helix</keyword>
<feature type="transmembrane region" description="Helical" evidence="7">
    <location>
        <begin position="291"/>
        <end position="313"/>
    </location>
</feature>
<evidence type="ECO:0000256" key="7">
    <source>
        <dbReference type="SAM" id="Phobius"/>
    </source>
</evidence>
<comment type="subcellular location">
    <subcellularLocation>
        <location evidence="1">Membrane</location>
        <topology evidence="1">Multi-pass membrane protein</topology>
    </subcellularLocation>
</comment>
<feature type="transmembrane region" description="Helical" evidence="7">
    <location>
        <begin position="34"/>
        <end position="53"/>
    </location>
</feature>
<feature type="transmembrane region" description="Helical" evidence="7">
    <location>
        <begin position="6"/>
        <end position="22"/>
    </location>
</feature>
<proteinExistence type="predicted"/>
<feature type="transmembrane region" description="Helical" evidence="7">
    <location>
        <begin position="259"/>
        <end position="279"/>
    </location>
</feature>
<dbReference type="Pfam" id="PF03547">
    <property type="entry name" value="Mem_trans"/>
    <property type="match status" value="2"/>
</dbReference>
<dbReference type="AlphaFoldDB" id="A0A160JGI9"/>
<dbReference type="OrthoDB" id="9810457at2"/>
<dbReference type="RefSeq" id="WP_063635159.1">
    <property type="nucleotide sequence ID" value="NZ_CP015285.1"/>
</dbReference>
<dbReference type="KEGG" id="ahu:A6A40_09340"/>
<protein>
    <submittedName>
        <fullName evidence="8">AEC family transporter</fullName>
    </submittedName>
</protein>
<evidence type="ECO:0000256" key="2">
    <source>
        <dbReference type="ARBA" id="ARBA00022448"/>
    </source>
</evidence>
<organism evidence="8 9">
    <name type="scientific">Azospirillum humicireducens</name>
    <dbReference type="NCBI Taxonomy" id="1226968"/>
    <lineage>
        <taxon>Bacteria</taxon>
        <taxon>Pseudomonadati</taxon>
        <taxon>Pseudomonadota</taxon>
        <taxon>Alphaproteobacteria</taxon>
        <taxon>Rhodospirillales</taxon>
        <taxon>Azospirillaceae</taxon>
        <taxon>Azospirillum</taxon>
    </lineage>
</organism>
<reference evidence="8 9" key="1">
    <citation type="journal article" date="2013" name="Int. J. Syst. Evol. Microbiol.">
        <title>Azospirillum humicireducens sp. nov., a nitrogen-fixing bacterium isolated from a microbial fuel cell.</title>
        <authorList>
            <person name="Zhou S."/>
            <person name="Han L."/>
            <person name="Wang Y."/>
            <person name="Yang G."/>
            <person name="Zhuang L."/>
            <person name="Hu P."/>
        </authorList>
    </citation>
    <scope>NUCLEOTIDE SEQUENCE [LARGE SCALE GENOMIC DNA]</scope>
    <source>
        <strain evidence="8 9">SgZ-5</strain>
    </source>
</reference>
<dbReference type="STRING" id="1226968.A6A40_09340"/>
<evidence type="ECO:0000256" key="6">
    <source>
        <dbReference type="ARBA" id="ARBA00023136"/>
    </source>
</evidence>
<keyword evidence="6 7" id="KW-0472">Membrane</keyword>
<evidence type="ECO:0000256" key="1">
    <source>
        <dbReference type="ARBA" id="ARBA00004141"/>
    </source>
</evidence>
<dbReference type="PANTHER" id="PTHR36838">
    <property type="entry name" value="AUXIN EFFLUX CARRIER FAMILY PROTEIN"/>
    <property type="match status" value="1"/>
</dbReference>
<feature type="transmembrane region" description="Helical" evidence="7">
    <location>
        <begin position="232"/>
        <end position="253"/>
    </location>
</feature>
<feature type="transmembrane region" description="Helical" evidence="7">
    <location>
        <begin position="199"/>
        <end position="220"/>
    </location>
</feature>
<keyword evidence="9" id="KW-1185">Reference proteome</keyword>
<name>A0A160JGI9_9PROT</name>
<accession>A0A160JGI9</accession>
<feature type="transmembrane region" description="Helical" evidence="7">
    <location>
        <begin position="165"/>
        <end position="187"/>
    </location>
</feature>
<dbReference type="PANTHER" id="PTHR36838:SF3">
    <property type="entry name" value="TRANSPORTER AUXIN EFFLUX CARRIER EC FAMILY"/>
    <property type="match status" value="1"/>
</dbReference>
<sequence>MSLIFQIVLPMFGLIALGYWAARYRGFSNAMVQGLSRFLGIYALPALLFSNMARADIPDPLEWAVLGSFYIAAVAVFLVGGLWMRMAGRREQIAPIGLASSFSNIALLGSPIIMEAYGPTVAVPVMLLIVFQSPLLFTSATMLAETQRSARGGRSGRPVQATLGAAKATLTSPLVMSVILGLAANLIHLPIPPMVMKSFTMMAQTVLPCACFTLGASLALSPASGAVLPATVVALLKTGLHPLLTWLLATHVFDLPPVWVAPAVTAAALPIGINAYVFAERYNAGRDVVSMSLLISTLLSPVSISIAFMVSAAG</sequence>
<keyword evidence="3" id="KW-1003">Cell membrane</keyword>
<evidence type="ECO:0000313" key="8">
    <source>
        <dbReference type="EMBL" id="ANC92093.1"/>
    </source>
</evidence>
<feature type="transmembrane region" description="Helical" evidence="7">
    <location>
        <begin position="120"/>
        <end position="144"/>
    </location>
</feature>
<feature type="transmembrane region" description="Helical" evidence="7">
    <location>
        <begin position="96"/>
        <end position="114"/>
    </location>
</feature>
<gene>
    <name evidence="8" type="ORF">A6A40_09340</name>
</gene>
<evidence type="ECO:0000256" key="4">
    <source>
        <dbReference type="ARBA" id="ARBA00022692"/>
    </source>
</evidence>
<dbReference type="Proteomes" id="UP000077405">
    <property type="component" value="Chromosome"/>
</dbReference>
<evidence type="ECO:0000313" key="9">
    <source>
        <dbReference type="Proteomes" id="UP000077405"/>
    </source>
</evidence>
<keyword evidence="4 7" id="KW-0812">Transmembrane</keyword>
<evidence type="ECO:0000256" key="5">
    <source>
        <dbReference type="ARBA" id="ARBA00022989"/>
    </source>
</evidence>
<feature type="transmembrane region" description="Helical" evidence="7">
    <location>
        <begin position="65"/>
        <end position="84"/>
    </location>
</feature>
<dbReference type="InterPro" id="IPR004776">
    <property type="entry name" value="Mem_transp_PIN-like"/>
</dbReference>
<evidence type="ECO:0000256" key="3">
    <source>
        <dbReference type="ARBA" id="ARBA00022475"/>
    </source>
</evidence>
<dbReference type="GO" id="GO:0016020">
    <property type="term" value="C:membrane"/>
    <property type="evidence" value="ECO:0007669"/>
    <property type="project" value="UniProtKB-SubCell"/>
</dbReference>
<keyword evidence="2" id="KW-0813">Transport</keyword>
<dbReference type="GO" id="GO:0055085">
    <property type="term" value="P:transmembrane transport"/>
    <property type="evidence" value="ECO:0007669"/>
    <property type="project" value="InterPro"/>
</dbReference>